<feature type="domain" description="NfeD integral membrane" evidence="7">
    <location>
        <begin position="227"/>
        <end position="340"/>
    </location>
</feature>
<keyword evidence="2 5" id="KW-0812">Transmembrane</keyword>
<evidence type="ECO:0000256" key="1">
    <source>
        <dbReference type="ARBA" id="ARBA00004141"/>
    </source>
</evidence>
<feature type="domain" description="NfeD-like C-terminal" evidence="6">
    <location>
        <begin position="371"/>
        <end position="426"/>
    </location>
</feature>
<feature type="transmembrane region" description="Helical" evidence="5">
    <location>
        <begin position="248"/>
        <end position="268"/>
    </location>
</feature>
<dbReference type="InterPro" id="IPR002810">
    <property type="entry name" value="NfeD-like_C"/>
</dbReference>
<dbReference type="Pfam" id="PF24961">
    <property type="entry name" value="NfeD_membrane"/>
    <property type="match status" value="1"/>
</dbReference>
<evidence type="ECO:0000256" key="3">
    <source>
        <dbReference type="ARBA" id="ARBA00022989"/>
    </source>
</evidence>
<evidence type="ECO:0000313" key="10">
    <source>
        <dbReference type="Proteomes" id="UP000245423"/>
    </source>
</evidence>
<dbReference type="Pfam" id="PF25145">
    <property type="entry name" value="NfeD1b_N"/>
    <property type="match status" value="1"/>
</dbReference>
<dbReference type="Gene3D" id="3.90.226.10">
    <property type="entry name" value="2-enoyl-CoA Hydratase, Chain A, domain 1"/>
    <property type="match status" value="1"/>
</dbReference>
<proteinExistence type="predicted"/>
<dbReference type="SUPFAM" id="SSF52096">
    <property type="entry name" value="ClpP/crotonase"/>
    <property type="match status" value="1"/>
</dbReference>
<dbReference type="AlphaFoldDB" id="M1ZF94"/>
<dbReference type="CDD" id="cd07021">
    <property type="entry name" value="Clp_protease_NfeD_like"/>
    <property type="match status" value="1"/>
</dbReference>
<evidence type="ECO:0000256" key="2">
    <source>
        <dbReference type="ARBA" id="ARBA00022692"/>
    </source>
</evidence>
<feature type="transmembrane region" description="Helical" evidence="5">
    <location>
        <begin position="321"/>
        <end position="340"/>
    </location>
</feature>
<dbReference type="Gene3D" id="2.40.50.140">
    <property type="entry name" value="Nucleic acid-binding proteins"/>
    <property type="match status" value="1"/>
</dbReference>
<dbReference type="SUPFAM" id="SSF141322">
    <property type="entry name" value="NfeD domain-like"/>
    <property type="match status" value="1"/>
</dbReference>
<comment type="subcellular location">
    <subcellularLocation>
        <location evidence="1">Membrane</location>
        <topology evidence="1">Multi-pass membrane protein</topology>
    </subcellularLocation>
</comment>
<sequence>MRKNRILAFVFLILIFFNGIVFAEDEGEVYVIPVRGEINRATYNFLRDTLNKIVKNSPKAIIFEIDTYGGLIDEAEKIKNLIIGLDIPTISLVNNKAESAGVLITIAGEKVVMAESSTIGSAETIPNTEKVLSMWRSFLRDVAQFRGRDPEIIEAMADRDIYIAGVSEKGKLLNLTSREALEFEIADFISNDYDEILAHFNIPYSNVVKIDESMELKVAKILSSPYINTLLLTIGFVGLVTEIFTPGFGIGGTISIIAFGLFFGGNIIAGNSQWTSLVIFVTGLILLVIEAIVPGFGLPGISGIILVILGTILAMGSLSTALMSISIAIIITAIITMLLVKYGHRSPFLDKIVLTTHQKDEEGYLSSFTKDEYLGKEGITISELRPSGIIEIDGKRLDALSDGTFIPKQTNIEVVRVEGSKIIVRRV</sequence>
<feature type="transmembrane region" description="Helical" evidence="5">
    <location>
        <begin position="274"/>
        <end position="293"/>
    </location>
</feature>
<dbReference type="Pfam" id="PF01957">
    <property type="entry name" value="NfeD"/>
    <property type="match status" value="1"/>
</dbReference>
<dbReference type="InterPro" id="IPR029045">
    <property type="entry name" value="ClpP/crotonase-like_dom_sf"/>
</dbReference>
<evidence type="ECO:0000259" key="7">
    <source>
        <dbReference type="Pfam" id="PF24961"/>
    </source>
</evidence>
<reference evidence="9 10" key="1">
    <citation type="submission" date="2016-11" db="EMBL/GenBank/DDBJ databases">
        <authorList>
            <person name="Manzoor S."/>
        </authorList>
    </citation>
    <scope>NUCLEOTIDE SEQUENCE [LARGE SCALE GENOMIC DNA]</scope>
    <source>
        <strain evidence="9">Clostridium ultunense strain Esp</strain>
    </source>
</reference>
<keyword evidence="4 5" id="KW-0472">Membrane</keyword>
<evidence type="ECO:0000256" key="5">
    <source>
        <dbReference type="SAM" id="Phobius"/>
    </source>
</evidence>
<evidence type="ECO:0000256" key="4">
    <source>
        <dbReference type="ARBA" id="ARBA00023136"/>
    </source>
</evidence>
<dbReference type="GO" id="GO:0005886">
    <property type="term" value="C:plasma membrane"/>
    <property type="evidence" value="ECO:0007669"/>
    <property type="project" value="TreeGrafter"/>
</dbReference>
<protein>
    <submittedName>
        <fullName evidence="9">Nodulation efficiency protein D (NfeD)</fullName>
    </submittedName>
</protein>
<keyword evidence="3 5" id="KW-1133">Transmembrane helix</keyword>
<dbReference type="InterPro" id="IPR056739">
    <property type="entry name" value="NfeD_membrane"/>
</dbReference>
<organism evidence="9 10">
    <name type="scientific">[Clostridium] ultunense Esp</name>
    <dbReference type="NCBI Taxonomy" id="1288971"/>
    <lineage>
        <taxon>Bacteria</taxon>
        <taxon>Bacillati</taxon>
        <taxon>Bacillota</taxon>
        <taxon>Tissierellia</taxon>
        <taxon>Tissierellales</taxon>
        <taxon>Tepidimicrobiaceae</taxon>
        <taxon>Schnuerera</taxon>
    </lineage>
</organism>
<dbReference type="RefSeq" id="WP_005587681.1">
    <property type="nucleotide sequence ID" value="NZ_LT669839.1"/>
</dbReference>
<dbReference type="Proteomes" id="UP000245423">
    <property type="component" value="Chromosome 1"/>
</dbReference>
<dbReference type="InterPro" id="IPR012340">
    <property type="entry name" value="NA-bd_OB-fold"/>
</dbReference>
<evidence type="ECO:0000259" key="6">
    <source>
        <dbReference type="Pfam" id="PF01957"/>
    </source>
</evidence>
<dbReference type="HOGENOM" id="CLU_024619_2_0_9"/>
<dbReference type="EMBL" id="LT669839">
    <property type="protein sequence ID" value="SHD77437.1"/>
    <property type="molecule type" value="Genomic_DNA"/>
</dbReference>
<feature type="domain" description="NfeD1b N-terminal" evidence="8">
    <location>
        <begin position="28"/>
        <end position="208"/>
    </location>
</feature>
<dbReference type="PANTHER" id="PTHR33507">
    <property type="entry name" value="INNER MEMBRANE PROTEIN YBBJ"/>
    <property type="match status" value="1"/>
</dbReference>
<feature type="transmembrane region" description="Helical" evidence="5">
    <location>
        <begin position="223"/>
        <end position="241"/>
    </location>
</feature>
<dbReference type="InterPro" id="IPR052165">
    <property type="entry name" value="Membrane_assoc_protease"/>
</dbReference>
<gene>
    <name evidence="9" type="ORF">CUESP1_2080</name>
</gene>
<evidence type="ECO:0000313" key="9">
    <source>
        <dbReference type="EMBL" id="SHD77437.1"/>
    </source>
</evidence>
<accession>M1ZF94</accession>
<name>M1ZF94_9FIRM</name>
<dbReference type="PANTHER" id="PTHR33507:SF3">
    <property type="entry name" value="INNER MEMBRANE PROTEIN YBBJ"/>
    <property type="match status" value="1"/>
</dbReference>
<evidence type="ECO:0000259" key="8">
    <source>
        <dbReference type="Pfam" id="PF25145"/>
    </source>
</evidence>
<dbReference type="InterPro" id="IPR056738">
    <property type="entry name" value="NfeD1b_N"/>
</dbReference>
<keyword evidence="10" id="KW-1185">Reference proteome</keyword>